<evidence type="ECO:0000256" key="6">
    <source>
        <dbReference type="SAM" id="MobiDB-lite"/>
    </source>
</evidence>
<dbReference type="Proteomes" id="UP000465361">
    <property type="component" value="Unassembled WGS sequence"/>
</dbReference>
<feature type="transmembrane region" description="Helical" evidence="7">
    <location>
        <begin position="43"/>
        <end position="66"/>
    </location>
</feature>
<evidence type="ECO:0000313" key="9">
    <source>
        <dbReference type="Proteomes" id="UP000465361"/>
    </source>
</evidence>
<dbReference type="GO" id="GO:0005886">
    <property type="term" value="C:plasma membrane"/>
    <property type="evidence" value="ECO:0007669"/>
    <property type="project" value="UniProtKB-SubCell"/>
</dbReference>
<keyword evidence="2" id="KW-1003">Cell membrane</keyword>
<protein>
    <submittedName>
        <fullName evidence="8">Uncharacterized protein</fullName>
    </submittedName>
</protein>
<feature type="transmembrane region" description="Helical" evidence="7">
    <location>
        <begin position="152"/>
        <end position="172"/>
    </location>
</feature>
<feature type="compositionally biased region" description="Basic and acidic residues" evidence="6">
    <location>
        <begin position="316"/>
        <end position="332"/>
    </location>
</feature>
<dbReference type="PANTHER" id="PTHR30213">
    <property type="entry name" value="INNER MEMBRANE PROTEIN YHJD"/>
    <property type="match status" value="1"/>
</dbReference>
<dbReference type="AlphaFoldDB" id="A0A7I9Y2L9"/>
<feature type="transmembrane region" description="Helical" evidence="7">
    <location>
        <begin position="178"/>
        <end position="202"/>
    </location>
</feature>
<dbReference type="RefSeq" id="WP_163759461.1">
    <property type="nucleotide sequence ID" value="NZ_BLKW01000004.1"/>
</dbReference>
<keyword evidence="4 7" id="KW-1133">Transmembrane helix</keyword>
<reference evidence="8 9" key="1">
    <citation type="journal article" date="2019" name="Emerg. Microbes Infect.">
        <title>Comprehensive subspecies identification of 175 nontuberculous mycobacteria species based on 7547 genomic profiles.</title>
        <authorList>
            <person name="Matsumoto Y."/>
            <person name="Kinjo T."/>
            <person name="Motooka D."/>
            <person name="Nabeya D."/>
            <person name="Jung N."/>
            <person name="Uechi K."/>
            <person name="Horii T."/>
            <person name="Iida T."/>
            <person name="Fujita J."/>
            <person name="Nakamura S."/>
        </authorList>
    </citation>
    <scope>NUCLEOTIDE SEQUENCE [LARGE SCALE GENOMIC DNA]</scope>
    <source>
        <strain evidence="8 9">JCM 17322</strain>
    </source>
</reference>
<evidence type="ECO:0000313" key="8">
    <source>
        <dbReference type="EMBL" id="GFG76280.1"/>
    </source>
</evidence>
<keyword evidence="9" id="KW-1185">Reference proteome</keyword>
<feature type="transmembrane region" description="Helical" evidence="7">
    <location>
        <begin position="209"/>
        <end position="227"/>
    </location>
</feature>
<dbReference type="Pfam" id="PF03631">
    <property type="entry name" value="Virul_fac_BrkB"/>
    <property type="match status" value="1"/>
</dbReference>
<dbReference type="PANTHER" id="PTHR30213:SF1">
    <property type="entry name" value="INNER MEMBRANE PROTEIN YHJD"/>
    <property type="match status" value="1"/>
</dbReference>
<evidence type="ECO:0000256" key="3">
    <source>
        <dbReference type="ARBA" id="ARBA00022692"/>
    </source>
</evidence>
<sequence length="332" mass="36328">MNRVEVVIRRIDRFQQRHPVVGLPFAVIQKFGNDQAGGKASTMAFYALFAIFPLLLLFSTVLGFILSGHPALEHRLLSSALADFPIIGAQMRSSAHPLRGSGLALVLGVFGALYGAQGFGQAAQNAMNTIWNVPFKEWPGFVGRRLRGSASLALIGISILLTTTLIGMAPQFRPLDQAWSWAASSLVNFAVFLAAFALLTAARVRVRDVAVGAAVATVFWEILQAVGDVYVRYVLIHATEVYGFFAITIGLVSWLYLGARLTLLAAEINVVLRYRLWPRSMTQPPFTAADKKAFIMLAKMEERRPEETVGVTFSSDADRQPLEEPRHAVAPA</sequence>
<comment type="subcellular location">
    <subcellularLocation>
        <location evidence="1">Cell membrane</location>
        <topology evidence="1">Multi-pass membrane protein</topology>
    </subcellularLocation>
</comment>
<dbReference type="EMBL" id="BLKW01000004">
    <property type="protein sequence ID" value="GFG76280.1"/>
    <property type="molecule type" value="Genomic_DNA"/>
</dbReference>
<keyword evidence="5 7" id="KW-0472">Membrane</keyword>
<accession>A0A7I9Y2L9</accession>
<evidence type="ECO:0000256" key="1">
    <source>
        <dbReference type="ARBA" id="ARBA00004651"/>
    </source>
</evidence>
<keyword evidence="3 7" id="KW-0812">Transmembrane</keyword>
<proteinExistence type="predicted"/>
<organism evidence="8 9">
    <name type="scientific">Mycobacterium botniense</name>
    <dbReference type="NCBI Taxonomy" id="84962"/>
    <lineage>
        <taxon>Bacteria</taxon>
        <taxon>Bacillati</taxon>
        <taxon>Actinomycetota</taxon>
        <taxon>Actinomycetes</taxon>
        <taxon>Mycobacteriales</taxon>
        <taxon>Mycobacteriaceae</taxon>
        <taxon>Mycobacterium</taxon>
    </lineage>
</organism>
<evidence type="ECO:0000256" key="4">
    <source>
        <dbReference type="ARBA" id="ARBA00022989"/>
    </source>
</evidence>
<evidence type="ECO:0000256" key="2">
    <source>
        <dbReference type="ARBA" id="ARBA00022475"/>
    </source>
</evidence>
<gene>
    <name evidence="8" type="ORF">MBOT_36450</name>
</gene>
<name>A0A7I9Y2L9_9MYCO</name>
<evidence type="ECO:0000256" key="7">
    <source>
        <dbReference type="SAM" id="Phobius"/>
    </source>
</evidence>
<feature type="region of interest" description="Disordered" evidence="6">
    <location>
        <begin position="307"/>
        <end position="332"/>
    </location>
</feature>
<feature type="transmembrane region" description="Helical" evidence="7">
    <location>
        <begin position="233"/>
        <end position="257"/>
    </location>
</feature>
<evidence type="ECO:0000256" key="5">
    <source>
        <dbReference type="ARBA" id="ARBA00023136"/>
    </source>
</evidence>
<dbReference type="InterPro" id="IPR017039">
    <property type="entry name" value="Virul_fac_BrkB"/>
</dbReference>
<comment type="caution">
    <text evidence="8">The sequence shown here is derived from an EMBL/GenBank/DDBJ whole genome shotgun (WGS) entry which is preliminary data.</text>
</comment>